<dbReference type="EMBL" id="CP097505">
    <property type="protein sequence ID" value="URD92891.1"/>
    <property type="molecule type" value="Genomic_DNA"/>
</dbReference>
<gene>
    <name evidence="1" type="ORF">MUK42_32726</name>
</gene>
<proteinExistence type="predicted"/>
<keyword evidence="2" id="KW-1185">Reference proteome</keyword>
<dbReference type="AlphaFoldDB" id="A0A9E7FCR2"/>
<organism evidence="1 2">
    <name type="scientific">Musa troglodytarum</name>
    <name type="common">fe'i banana</name>
    <dbReference type="NCBI Taxonomy" id="320322"/>
    <lineage>
        <taxon>Eukaryota</taxon>
        <taxon>Viridiplantae</taxon>
        <taxon>Streptophyta</taxon>
        <taxon>Embryophyta</taxon>
        <taxon>Tracheophyta</taxon>
        <taxon>Spermatophyta</taxon>
        <taxon>Magnoliopsida</taxon>
        <taxon>Liliopsida</taxon>
        <taxon>Zingiberales</taxon>
        <taxon>Musaceae</taxon>
        <taxon>Musa</taxon>
    </lineage>
</organism>
<dbReference type="Proteomes" id="UP001055439">
    <property type="component" value="Chromosome 3"/>
</dbReference>
<evidence type="ECO:0000313" key="1">
    <source>
        <dbReference type="EMBL" id="URD92891.1"/>
    </source>
</evidence>
<reference evidence="1" key="1">
    <citation type="submission" date="2022-05" db="EMBL/GenBank/DDBJ databases">
        <title>The Musa troglodytarum L. genome provides insights into the mechanism of non-climacteric behaviour and enrichment of carotenoids.</title>
        <authorList>
            <person name="Wang J."/>
        </authorList>
    </citation>
    <scope>NUCLEOTIDE SEQUENCE</scope>
    <source>
        <tissue evidence="1">Leaf</tissue>
    </source>
</reference>
<accession>A0A9E7FCR2</accession>
<name>A0A9E7FCR2_9LILI</name>
<sequence>MWIEGPKEVKLMTSSSTGRDQLLRNHYASQSRVPNTNNCLFTDTRRCLRIDRKGFHVRRNMSLQVQKNQKPFVSRKDGAFQLDKKRTTMFPNLMFCKFNLCLLALEVAGSVHPHKRPGLILEDQNLETEVFSTPFMPSMVSFAIVKVKGQPRHFRHARAEMALTFGGAVGMT</sequence>
<protein>
    <submittedName>
        <fullName evidence="1">Uncharacterized protein</fullName>
    </submittedName>
</protein>
<evidence type="ECO:0000313" key="2">
    <source>
        <dbReference type="Proteomes" id="UP001055439"/>
    </source>
</evidence>